<protein>
    <submittedName>
        <fullName evidence="10">Secreted aminopeptidase</fullName>
    </submittedName>
</protein>
<evidence type="ECO:0000313" key="11">
    <source>
        <dbReference type="Proteomes" id="UP000006892"/>
    </source>
</evidence>
<keyword evidence="3" id="KW-0645">Protease</keyword>
<keyword evidence="7" id="KW-0862">Zinc</keyword>
<evidence type="ECO:0000313" key="10">
    <source>
        <dbReference type="EMBL" id="CBH49882.1"/>
    </source>
</evidence>
<dbReference type="PANTHER" id="PTHR12147">
    <property type="entry name" value="METALLOPEPTIDASE M28 FAMILY MEMBER"/>
    <property type="match status" value="1"/>
</dbReference>
<evidence type="ECO:0000259" key="9">
    <source>
        <dbReference type="Pfam" id="PF04389"/>
    </source>
</evidence>
<keyword evidence="5" id="KW-0732">Signal</keyword>
<gene>
    <name evidence="10" type="ordered locus">REQ_38970</name>
</gene>
<dbReference type="InterPro" id="IPR041756">
    <property type="entry name" value="M28_SGAP-like"/>
</dbReference>
<dbReference type="InterPro" id="IPR003137">
    <property type="entry name" value="PA_domain"/>
</dbReference>
<proteinExistence type="inferred from homology"/>
<evidence type="ECO:0000256" key="2">
    <source>
        <dbReference type="ARBA" id="ARBA00022438"/>
    </source>
</evidence>
<dbReference type="PANTHER" id="PTHR12147:SF26">
    <property type="entry name" value="PEPTIDASE M28 DOMAIN-CONTAINING PROTEIN"/>
    <property type="match status" value="1"/>
</dbReference>
<name>A0A3S5YBH1_RHOH1</name>
<evidence type="ECO:0000259" key="8">
    <source>
        <dbReference type="Pfam" id="PF02225"/>
    </source>
</evidence>
<dbReference type="CDD" id="cd03876">
    <property type="entry name" value="M28_SGAP_like"/>
    <property type="match status" value="1"/>
</dbReference>
<evidence type="ECO:0000256" key="6">
    <source>
        <dbReference type="ARBA" id="ARBA00022801"/>
    </source>
</evidence>
<dbReference type="GO" id="GO:0006508">
    <property type="term" value="P:proteolysis"/>
    <property type="evidence" value="ECO:0007669"/>
    <property type="project" value="UniProtKB-KW"/>
</dbReference>
<evidence type="ECO:0000256" key="4">
    <source>
        <dbReference type="ARBA" id="ARBA00022723"/>
    </source>
</evidence>
<dbReference type="InterPro" id="IPR045175">
    <property type="entry name" value="M28_fam"/>
</dbReference>
<evidence type="ECO:0000256" key="5">
    <source>
        <dbReference type="ARBA" id="ARBA00022729"/>
    </source>
</evidence>
<evidence type="ECO:0000256" key="7">
    <source>
        <dbReference type="ARBA" id="ARBA00022833"/>
    </source>
</evidence>
<organism evidence="10">
    <name type="scientific">Rhodococcus hoagii (strain 103S)</name>
    <name type="common">Rhodococcus equi</name>
    <dbReference type="NCBI Taxonomy" id="685727"/>
    <lineage>
        <taxon>Bacteria</taxon>
        <taxon>Bacillati</taxon>
        <taxon>Actinomycetota</taxon>
        <taxon>Actinomycetes</taxon>
        <taxon>Mycobacteriales</taxon>
        <taxon>Nocardiaceae</taxon>
        <taxon>Prescottella</taxon>
    </lineage>
</organism>
<dbReference type="EMBL" id="FN563149">
    <property type="protein sequence ID" value="CBH49882.1"/>
    <property type="molecule type" value="Genomic_DNA"/>
</dbReference>
<dbReference type="AlphaFoldDB" id="A0A3S5YBH1"/>
<dbReference type="Proteomes" id="UP001154400">
    <property type="component" value="Chromosome"/>
</dbReference>
<dbReference type="PROSITE" id="PS51257">
    <property type="entry name" value="PROKAR_LIPOPROTEIN"/>
    <property type="match status" value="1"/>
</dbReference>
<dbReference type="SUPFAM" id="SSF53187">
    <property type="entry name" value="Zn-dependent exopeptidases"/>
    <property type="match status" value="1"/>
</dbReference>
<dbReference type="CDD" id="cd04816">
    <property type="entry name" value="PA_SaNapH_like"/>
    <property type="match status" value="1"/>
</dbReference>
<dbReference type="SUPFAM" id="SSF52025">
    <property type="entry name" value="PA domain"/>
    <property type="match status" value="1"/>
</dbReference>
<accession>A0A3S5YBH1</accession>
<dbReference type="GO" id="GO:0046872">
    <property type="term" value="F:metal ion binding"/>
    <property type="evidence" value="ECO:0007669"/>
    <property type="project" value="UniProtKB-KW"/>
</dbReference>
<feature type="domain" description="Peptidase M28" evidence="9">
    <location>
        <begin position="238"/>
        <end position="452"/>
    </location>
</feature>
<keyword evidence="2 10" id="KW-0031">Aminopeptidase</keyword>
<comment type="similarity">
    <text evidence="1">Belongs to the peptidase M28 family. M28A subfamily.</text>
</comment>
<keyword evidence="4" id="KW-0479">Metal-binding</keyword>
<evidence type="ECO:0000256" key="1">
    <source>
        <dbReference type="ARBA" id="ARBA00005957"/>
    </source>
</evidence>
<sequence length="485" mass="49078">MRVRVGLVAGLSGALLLAGCSDPDEGGPPVDGPGLAAAIDADAVMGDLEQLQRIADANGGNRSVGTPGYDASVDYVVGQLEGAGFDVDTPEFDVDRFDAHTQTLAFAGRDVPVEALTYSPATPQGGLTARLVPAPSDETPGCEATDYDGLDVTGAVVLVDRGVCPFAQKQQVAADRGAVAVLVADNEDEGLPGGTLGAKADARIPTGGISKADGVALRQGGDVTLTLDTTVETVKSRNVIAQTKTGDSGNVVMAGAHLDSVPDGPGINDDGSGVASLLETARQLGARPDTANAVRFAFWGAEEEGLNGSTAYVEGLDDAARADIALYLNFDMVGSPNAGYFVYDGDNSDNVGEGPGPEGSAGIERTFAAIVLQLGVTPGGTDFDGRSDYGPFIAAGIPAGGLFTGAEEKKTPAQAQQWGGEADAMLDPNYHTAQDTVGNIDRTALALNAQAIGYGIGHYAQSTDGVNGVPPAGDARSAARADVGK</sequence>
<evidence type="ECO:0000256" key="3">
    <source>
        <dbReference type="ARBA" id="ARBA00022670"/>
    </source>
</evidence>
<keyword evidence="6" id="KW-0378">Hydrolase</keyword>
<dbReference type="InterPro" id="IPR046450">
    <property type="entry name" value="PA_dom_sf"/>
</dbReference>
<dbReference type="Gene3D" id="3.50.30.30">
    <property type="match status" value="1"/>
</dbReference>
<dbReference type="Gene3D" id="3.40.630.10">
    <property type="entry name" value="Zn peptidases"/>
    <property type="match status" value="1"/>
</dbReference>
<dbReference type="RefSeq" id="WP_013417090.1">
    <property type="nucleotide sequence ID" value="NC_014659.1"/>
</dbReference>
<dbReference type="InterPro" id="IPR007484">
    <property type="entry name" value="Peptidase_M28"/>
</dbReference>
<feature type="domain" description="PA" evidence="8">
    <location>
        <begin position="128"/>
        <end position="217"/>
    </location>
</feature>
<dbReference type="Pfam" id="PF04389">
    <property type="entry name" value="Peptidase_M28"/>
    <property type="match status" value="1"/>
</dbReference>
<reference evidence="10" key="1">
    <citation type="journal article" date="2010" name="PLoS Genet.">
        <title>The genome of a pathogenic rhodococcus: cooptive virulence underpinned by key gene acquisitions.</title>
        <authorList>
            <person name="Letek M."/>
            <person name="Gonzalez P."/>
            <person name="Macarthur I."/>
            <person name="Rodriguez H."/>
            <person name="Freeman T.C."/>
            <person name="Valero-Rello A."/>
            <person name="Blanco M."/>
            <person name="Buckley T."/>
            <person name="Cherevach I."/>
            <person name="Fahey R."/>
            <person name="Hapeshi A."/>
            <person name="Holdstock J."/>
            <person name="Leadon D."/>
            <person name="Navas J."/>
            <person name="Ocampo A."/>
            <person name="Quail M.A."/>
            <person name="Sanders M."/>
            <person name="Scortti M.M."/>
            <person name="Prescott J.F."/>
            <person name="Fogarty U."/>
            <person name="Meijer W.G."/>
            <person name="Parkhill J."/>
            <person name="Bentley S.D."/>
            <person name="Vazquez-Boland J.A."/>
        </authorList>
    </citation>
    <scope>NUCLEOTIDE SEQUENCE [LARGE SCALE GENOMIC DNA]</scope>
    <source>
        <strain evidence="10 11">103S</strain>
    </source>
</reference>
<dbReference type="Pfam" id="PF02225">
    <property type="entry name" value="PA"/>
    <property type="match status" value="1"/>
</dbReference>
<dbReference type="GO" id="GO:0008235">
    <property type="term" value="F:metalloexopeptidase activity"/>
    <property type="evidence" value="ECO:0007669"/>
    <property type="project" value="InterPro"/>
</dbReference>
<dbReference type="GO" id="GO:0004177">
    <property type="term" value="F:aminopeptidase activity"/>
    <property type="evidence" value="ECO:0007669"/>
    <property type="project" value="UniProtKB-KW"/>
</dbReference>
<dbReference type="KEGG" id="req:REQ_38970"/>